<protein>
    <submittedName>
        <fullName evidence="1">Uncharacterized protein</fullName>
    </submittedName>
</protein>
<sequence length="200" mass="23866">MNLKSLIIKNKEVFDKWKHELDGMIHFDLKLPNQVFQNDYGNYMFGEFDSLMYDSGWNEIRKLAQTTHDSFVIMGVLDPHPEEYYYKEFGYYNWLKLPCDLTGEQYMDVLEEYPQDSMADSIMNNSFVVVWFPPSREWIIIGDRSYGINILATKNESGLKHKFTPFYNWSSLDNFISLDFEEEVQYKEFIKNILKNYNGN</sequence>
<dbReference type="PATRIC" id="fig|1053206.3.peg.4485"/>
<proteinExistence type="predicted"/>
<dbReference type="AlphaFoldDB" id="J8A4D8"/>
<dbReference type="HOGENOM" id="CLU_114049_0_0_9"/>
<accession>J8A4D8</accession>
<gene>
    <name evidence="1" type="ORF">IGC_04393</name>
</gene>
<comment type="caution">
    <text evidence="1">The sequence shown here is derived from an EMBL/GenBank/DDBJ whole genome shotgun (WGS) entry which is preliminary data.</text>
</comment>
<dbReference type="Proteomes" id="UP000006977">
    <property type="component" value="Unassembled WGS sequence"/>
</dbReference>
<organism evidence="1 2">
    <name type="scientific">Bacillus cereus HuA4-10</name>
    <dbReference type="NCBI Taxonomy" id="1053206"/>
    <lineage>
        <taxon>Bacteria</taxon>
        <taxon>Bacillati</taxon>
        <taxon>Bacillota</taxon>
        <taxon>Bacilli</taxon>
        <taxon>Bacillales</taxon>
        <taxon>Bacillaceae</taxon>
        <taxon>Bacillus</taxon>
        <taxon>Bacillus cereus group</taxon>
    </lineage>
</organism>
<dbReference type="EMBL" id="AHEA01000028">
    <property type="protein sequence ID" value="EJQ76483.1"/>
    <property type="molecule type" value="Genomic_DNA"/>
</dbReference>
<evidence type="ECO:0000313" key="1">
    <source>
        <dbReference type="EMBL" id="EJQ76483.1"/>
    </source>
</evidence>
<evidence type="ECO:0000313" key="2">
    <source>
        <dbReference type="Proteomes" id="UP000006977"/>
    </source>
</evidence>
<reference evidence="1 2" key="1">
    <citation type="submission" date="2012-04" db="EMBL/GenBank/DDBJ databases">
        <title>The Genome Sequence of Bacillus cereus HuA4-10.</title>
        <authorList>
            <consortium name="The Broad Institute Genome Sequencing Platform"/>
            <consortium name="The Broad Institute Genome Sequencing Center for Infectious Disease"/>
            <person name="Feldgarden M."/>
            <person name="Van der Auwera G.A."/>
            <person name="Mahillon J."/>
            <person name="Duprez V."/>
            <person name="Timmery S."/>
            <person name="Mattelet C."/>
            <person name="Dierick K."/>
            <person name="Sun M."/>
            <person name="Yu Z."/>
            <person name="Zhu L."/>
            <person name="Hu X."/>
            <person name="Shank E.B."/>
            <person name="Swiecicka I."/>
            <person name="Hansen B.M."/>
            <person name="Andrup L."/>
            <person name="Young S.K."/>
            <person name="Zeng Q."/>
            <person name="Gargeya S."/>
            <person name="Fitzgerald M."/>
            <person name="Haas B."/>
            <person name="Abouelleil A."/>
            <person name="Alvarado L."/>
            <person name="Arachchi H.M."/>
            <person name="Berlin A."/>
            <person name="Chapman S.B."/>
            <person name="Goldberg J."/>
            <person name="Griggs A."/>
            <person name="Gujja S."/>
            <person name="Hansen M."/>
            <person name="Howarth C."/>
            <person name="Imamovic A."/>
            <person name="Larimer J."/>
            <person name="McCowen C."/>
            <person name="Montmayeur A."/>
            <person name="Murphy C."/>
            <person name="Neiman D."/>
            <person name="Pearson M."/>
            <person name="Priest M."/>
            <person name="Roberts A."/>
            <person name="Saif S."/>
            <person name="Shea T."/>
            <person name="Sisk P."/>
            <person name="Sykes S."/>
            <person name="Wortman J."/>
            <person name="Nusbaum C."/>
            <person name="Birren B."/>
        </authorList>
    </citation>
    <scope>NUCLEOTIDE SEQUENCE [LARGE SCALE GENOMIC DNA]</scope>
    <source>
        <strain evidence="1 2">HuA4-10</strain>
    </source>
</reference>
<name>J8A4D8_BACCE</name>
<dbReference type="RefSeq" id="WP_002149983.1">
    <property type="nucleotide sequence ID" value="NZ_JH792148.1"/>
</dbReference>